<dbReference type="SUPFAM" id="SSF160719">
    <property type="entry name" value="gpW/gp25-like"/>
    <property type="match status" value="1"/>
</dbReference>
<organism evidence="2 3">
    <name type="scientific">Ralstonia phage phiRSL1</name>
    <dbReference type="NCBI Taxonomy" id="1980924"/>
    <lineage>
        <taxon>Viruses</taxon>
        <taxon>Duplodnaviria</taxon>
        <taxon>Heunggongvirae</taxon>
        <taxon>Uroviricota</taxon>
        <taxon>Caudoviricetes</taxon>
        <taxon>Mieseafarmvirus</taxon>
        <taxon>Mieseafarmvirus RSL1</taxon>
    </lineage>
</organism>
<dbReference type="OrthoDB" id="15570at10239"/>
<evidence type="ECO:0000313" key="2">
    <source>
        <dbReference type="EMBL" id="BAG41648.1"/>
    </source>
</evidence>
<dbReference type="Pfam" id="PF04965">
    <property type="entry name" value="GPW_gp25"/>
    <property type="match status" value="1"/>
</dbReference>
<name>B2ZYI0_9CAUD</name>
<evidence type="ECO:0000313" key="3">
    <source>
        <dbReference type="Proteomes" id="UP000001034"/>
    </source>
</evidence>
<dbReference type="GeneID" id="6369951"/>
<proteinExistence type="predicted"/>
<dbReference type="RefSeq" id="YP_001950078.1">
    <property type="nucleotide sequence ID" value="NC_010811.2"/>
</dbReference>
<evidence type="ECO:0000259" key="1">
    <source>
        <dbReference type="Pfam" id="PF04965"/>
    </source>
</evidence>
<protein>
    <submittedName>
        <fullName evidence="2">Baseplate assembly protein W-like protein</fullName>
    </submittedName>
</protein>
<dbReference type="Proteomes" id="UP000001034">
    <property type="component" value="Segment"/>
</dbReference>
<feature type="domain" description="IraD/Gp25-like" evidence="1">
    <location>
        <begin position="50"/>
        <end position="113"/>
    </location>
</feature>
<sequence length="150" mass="17063">MAILVRPWSLLNRLKRMQVSGLQWDQAVWIDANTYYTLDGSGDLLPDEYAVRNSLANLLNCPIGARGPIFNPTYGTLWTQFLQEPIDDVTANKMNLSTIQAIQTWEPRISIDTSSTFILPDYSLPGYRVQIAFTLNLRSNRQVVNFNLIP</sequence>
<dbReference type="InterPro" id="IPR007048">
    <property type="entry name" value="IraD/Gp25-like"/>
</dbReference>
<dbReference type="Gene3D" id="3.10.450.40">
    <property type="match status" value="1"/>
</dbReference>
<dbReference type="KEGG" id="vg:6369951"/>
<keyword evidence="3" id="KW-1185">Reference proteome</keyword>
<reference evidence="2 3" key="1">
    <citation type="journal article" date="2010" name="Virology">
        <title>A jumbo phage infecting the phytopathogen Ralstonia solanacearum defines a new lineage of the Myoviridae family.</title>
        <authorList>
            <person name="Yamada T."/>
            <person name="Satoh S."/>
            <person name="Ishikawa H."/>
            <person name="Fujiwara A."/>
            <person name="Kawasaki T."/>
            <person name="Fujie M."/>
            <person name="Ogata H."/>
        </authorList>
    </citation>
    <scope>NUCLEOTIDE SEQUENCE [LARGE SCALE GENOMIC DNA]</scope>
</reference>
<dbReference type="EMBL" id="AB366653">
    <property type="protein sequence ID" value="BAG41648.1"/>
    <property type="molecule type" value="Genomic_DNA"/>
</dbReference>
<accession>B2ZYI0</accession>